<dbReference type="PANTHER" id="PTHR43355">
    <property type="entry name" value="FLAVIN REDUCTASE (NADPH)"/>
    <property type="match status" value="1"/>
</dbReference>
<comment type="caution">
    <text evidence="2">The sequence shown here is derived from an EMBL/GenBank/DDBJ whole genome shotgun (WGS) entry which is preliminary data.</text>
</comment>
<dbReference type="PANTHER" id="PTHR43355:SF2">
    <property type="entry name" value="FLAVIN REDUCTASE (NADPH)"/>
    <property type="match status" value="1"/>
</dbReference>
<dbReference type="AlphaFoldDB" id="A0A848LE10"/>
<dbReference type="GO" id="GO:0004074">
    <property type="term" value="F:biliverdin reductase [NAD(P)H] activity"/>
    <property type="evidence" value="ECO:0007669"/>
    <property type="project" value="TreeGrafter"/>
</dbReference>
<dbReference type="GO" id="GO:0042602">
    <property type="term" value="F:riboflavin reductase (NADPH) activity"/>
    <property type="evidence" value="ECO:0007669"/>
    <property type="project" value="TreeGrafter"/>
</dbReference>
<keyword evidence="3" id="KW-1185">Reference proteome</keyword>
<reference evidence="2 3" key="1">
    <citation type="submission" date="2020-04" db="EMBL/GenBank/DDBJ databases">
        <title>Draft genome of Pyxidicoccus fallax type strain.</title>
        <authorList>
            <person name="Whitworth D.E."/>
        </authorList>
    </citation>
    <scope>NUCLEOTIDE SEQUENCE [LARGE SCALE GENOMIC DNA]</scope>
    <source>
        <strain evidence="2 3">DSM 14698</strain>
    </source>
</reference>
<organism evidence="2 3">
    <name type="scientific">Pyxidicoccus fallax</name>
    <dbReference type="NCBI Taxonomy" id="394095"/>
    <lineage>
        <taxon>Bacteria</taxon>
        <taxon>Pseudomonadati</taxon>
        <taxon>Myxococcota</taxon>
        <taxon>Myxococcia</taxon>
        <taxon>Myxococcales</taxon>
        <taxon>Cystobacterineae</taxon>
        <taxon>Myxococcaceae</taxon>
        <taxon>Pyxidicoccus</taxon>
    </lineage>
</organism>
<evidence type="ECO:0000259" key="1">
    <source>
        <dbReference type="Pfam" id="PF13460"/>
    </source>
</evidence>
<evidence type="ECO:0000313" key="3">
    <source>
        <dbReference type="Proteomes" id="UP000518300"/>
    </source>
</evidence>
<dbReference type="EMBL" id="JABBJJ010000006">
    <property type="protein sequence ID" value="NMO13678.1"/>
    <property type="molecule type" value="Genomic_DNA"/>
</dbReference>
<proteinExistence type="predicted"/>
<dbReference type="SUPFAM" id="SSF51735">
    <property type="entry name" value="NAD(P)-binding Rossmann-fold domains"/>
    <property type="match status" value="1"/>
</dbReference>
<dbReference type="InterPro" id="IPR016040">
    <property type="entry name" value="NAD(P)-bd_dom"/>
</dbReference>
<dbReference type="Pfam" id="PF13460">
    <property type="entry name" value="NAD_binding_10"/>
    <property type="match status" value="1"/>
</dbReference>
<feature type="domain" description="NAD(P)-binding" evidence="1">
    <location>
        <begin position="7"/>
        <end position="203"/>
    </location>
</feature>
<dbReference type="Gene3D" id="3.40.50.720">
    <property type="entry name" value="NAD(P)-binding Rossmann-like Domain"/>
    <property type="match status" value="1"/>
</dbReference>
<dbReference type="Proteomes" id="UP000518300">
    <property type="component" value="Unassembled WGS sequence"/>
</dbReference>
<gene>
    <name evidence="2" type="ORF">HG543_02205</name>
</gene>
<protein>
    <submittedName>
        <fullName evidence="2">NAD(P)H-binding protein</fullName>
    </submittedName>
</protein>
<evidence type="ECO:0000313" key="2">
    <source>
        <dbReference type="EMBL" id="NMO13678.1"/>
    </source>
</evidence>
<accession>A0A848LE10</accession>
<sequence length="217" mass="23195">MRVLVVGATGGSGRATVNALLSAGHEVTAFARRPEALGVTAERLKVFQGDAMKPGDVERAVQGQDAVIVTLGITENALLVRLRGSAGTPLDVRSAGTRNVIAAMRKHGVRKLVVQTTYGVGETKGRLPLSWKLIFALLLQPQIRDTERQEREVRESGLDWVLAQPVGLTDDAKEEVFPSPVGEARGMSVSRRSVGRFLVEAAESARYIGRSVALSAA</sequence>
<name>A0A848LE10_9BACT</name>
<dbReference type="InterPro" id="IPR036291">
    <property type="entry name" value="NAD(P)-bd_dom_sf"/>
</dbReference>
<dbReference type="InterPro" id="IPR051606">
    <property type="entry name" value="Polyketide_Oxido-like"/>
</dbReference>
<dbReference type="RefSeq" id="WP_169342959.1">
    <property type="nucleotide sequence ID" value="NZ_JABBJJ010000006.1"/>
</dbReference>